<keyword evidence="6" id="KW-0368">Histidine biosynthesis</keyword>
<evidence type="ECO:0000256" key="2">
    <source>
        <dbReference type="ARBA" id="ARBA00005169"/>
    </source>
</evidence>
<evidence type="ECO:0000256" key="4">
    <source>
        <dbReference type="ARBA" id="ARBA00022605"/>
    </source>
</evidence>
<dbReference type="Gene3D" id="3.10.20.810">
    <property type="entry name" value="Phosphoribosyl-AMP cyclohydrolase"/>
    <property type="match status" value="1"/>
</dbReference>
<dbReference type="EC" id="3.5.4.19" evidence="3"/>
<sequence length="170" mass="19166">MAHEALEEGSEFLLDWQKLKKVALCESPVVPVAVQHADTLELLIVAFANEQALLETFRRKVCVLWSTSRNKLWIKGETSGDVLDLVEIRVNCEQNSLLYLVRPHRTGACHTKDAEGHSRPSCYYRRLKWPEEGIPDGDLSEMLKRSSLEHLAAPHEPPGPHSTSDCVRGE</sequence>
<evidence type="ECO:0000313" key="10">
    <source>
        <dbReference type="Proteomes" id="UP001642484"/>
    </source>
</evidence>
<evidence type="ECO:0000313" key="9">
    <source>
        <dbReference type="EMBL" id="CAK9076361.1"/>
    </source>
</evidence>
<dbReference type="EMBL" id="CAXAMN010023262">
    <property type="protein sequence ID" value="CAK9076361.1"/>
    <property type="molecule type" value="Genomic_DNA"/>
</dbReference>
<evidence type="ECO:0000256" key="7">
    <source>
        <dbReference type="SAM" id="MobiDB-lite"/>
    </source>
</evidence>
<dbReference type="Pfam" id="PF01502">
    <property type="entry name" value="PRA-CH"/>
    <property type="match status" value="1"/>
</dbReference>
<gene>
    <name evidence="9" type="ORF">CCMP2556_LOCUS37619</name>
</gene>
<keyword evidence="4" id="KW-0028">Amino-acid biosynthesis</keyword>
<organism evidence="9 10">
    <name type="scientific">Durusdinium trenchii</name>
    <dbReference type="NCBI Taxonomy" id="1381693"/>
    <lineage>
        <taxon>Eukaryota</taxon>
        <taxon>Sar</taxon>
        <taxon>Alveolata</taxon>
        <taxon>Dinophyceae</taxon>
        <taxon>Suessiales</taxon>
        <taxon>Symbiodiniaceae</taxon>
        <taxon>Durusdinium</taxon>
    </lineage>
</organism>
<dbReference type="InterPro" id="IPR038019">
    <property type="entry name" value="PRib_AMP_CycHydrolase_sf"/>
</dbReference>
<dbReference type="PANTHER" id="PTHR42945:SF1">
    <property type="entry name" value="HISTIDINE BIOSYNTHESIS BIFUNCTIONAL PROTEIN HIS7"/>
    <property type="match status" value="1"/>
</dbReference>
<evidence type="ECO:0000256" key="1">
    <source>
        <dbReference type="ARBA" id="ARBA00000024"/>
    </source>
</evidence>
<name>A0ABP0PK14_9DINO</name>
<dbReference type="PANTHER" id="PTHR42945">
    <property type="entry name" value="HISTIDINE BIOSYNTHESIS BIFUNCTIONAL PROTEIN"/>
    <property type="match status" value="1"/>
</dbReference>
<keyword evidence="10" id="KW-1185">Reference proteome</keyword>
<evidence type="ECO:0000259" key="8">
    <source>
        <dbReference type="Pfam" id="PF01502"/>
    </source>
</evidence>
<protein>
    <recommendedName>
        <fullName evidence="3">phosphoribosyl-AMP cyclohydrolase</fullName>
        <ecNumber evidence="3">3.5.4.19</ecNumber>
    </recommendedName>
</protein>
<keyword evidence="5" id="KW-0378">Hydrolase</keyword>
<evidence type="ECO:0000256" key="3">
    <source>
        <dbReference type="ARBA" id="ARBA00012721"/>
    </source>
</evidence>
<evidence type="ECO:0000256" key="6">
    <source>
        <dbReference type="ARBA" id="ARBA00023102"/>
    </source>
</evidence>
<proteinExistence type="predicted"/>
<feature type="domain" description="Phosphoribosyl-AMP cyclohydrolase" evidence="8">
    <location>
        <begin position="45"/>
        <end position="114"/>
    </location>
</feature>
<dbReference type="Proteomes" id="UP001642484">
    <property type="component" value="Unassembled WGS sequence"/>
</dbReference>
<dbReference type="InterPro" id="IPR002496">
    <property type="entry name" value="PRib_AMP_CycHydrolase_dom"/>
</dbReference>
<feature type="region of interest" description="Disordered" evidence="7">
    <location>
        <begin position="145"/>
        <end position="170"/>
    </location>
</feature>
<accession>A0ABP0PK14</accession>
<feature type="compositionally biased region" description="Polar residues" evidence="7">
    <location>
        <begin position="161"/>
        <end position="170"/>
    </location>
</feature>
<comment type="pathway">
    <text evidence="2">Amino-acid biosynthesis; L-histidine biosynthesis; L-histidine from 5-phospho-alpha-D-ribose 1-diphosphate: step 3/9.</text>
</comment>
<evidence type="ECO:0000256" key="5">
    <source>
        <dbReference type="ARBA" id="ARBA00022801"/>
    </source>
</evidence>
<reference evidence="9 10" key="1">
    <citation type="submission" date="2024-02" db="EMBL/GenBank/DDBJ databases">
        <authorList>
            <person name="Chen Y."/>
            <person name="Shah S."/>
            <person name="Dougan E. K."/>
            <person name="Thang M."/>
            <person name="Chan C."/>
        </authorList>
    </citation>
    <scope>NUCLEOTIDE SEQUENCE [LARGE SCALE GENOMIC DNA]</scope>
</reference>
<comment type="caution">
    <text evidence="9">The sequence shown here is derived from an EMBL/GenBank/DDBJ whole genome shotgun (WGS) entry which is preliminary data.</text>
</comment>
<dbReference type="SUPFAM" id="SSF141734">
    <property type="entry name" value="HisI-like"/>
    <property type="match status" value="1"/>
</dbReference>
<comment type="catalytic activity">
    <reaction evidence="1">
        <text>1-(5-phospho-beta-D-ribosyl)-5'-AMP + H2O = 1-(5-phospho-beta-D-ribosyl)-5-[(5-phospho-beta-D-ribosylamino)methylideneamino]imidazole-4-carboxamide</text>
        <dbReference type="Rhea" id="RHEA:20049"/>
        <dbReference type="ChEBI" id="CHEBI:15377"/>
        <dbReference type="ChEBI" id="CHEBI:58435"/>
        <dbReference type="ChEBI" id="CHEBI:59457"/>
        <dbReference type="EC" id="3.5.4.19"/>
    </reaction>
</comment>